<dbReference type="Gene3D" id="3.80.10.10">
    <property type="entry name" value="Ribonuclease Inhibitor"/>
    <property type="match status" value="1"/>
</dbReference>
<feature type="region of interest" description="Disordered" evidence="4">
    <location>
        <begin position="258"/>
        <end position="335"/>
    </location>
</feature>
<dbReference type="AlphaFoldDB" id="A0A3P7K236"/>
<keyword evidence="2" id="KW-0963">Cytoplasm</keyword>
<feature type="compositionally biased region" description="Basic and acidic residues" evidence="4">
    <location>
        <begin position="199"/>
        <end position="213"/>
    </location>
</feature>
<evidence type="ECO:0000313" key="6">
    <source>
        <dbReference type="Proteomes" id="UP000270094"/>
    </source>
</evidence>
<organism evidence="5 6">
    <name type="scientific">Strongylus vulgaris</name>
    <name type="common">Blood worm</name>
    <dbReference type="NCBI Taxonomy" id="40348"/>
    <lineage>
        <taxon>Eukaryota</taxon>
        <taxon>Metazoa</taxon>
        <taxon>Ecdysozoa</taxon>
        <taxon>Nematoda</taxon>
        <taxon>Chromadorea</taxon>
        <taxon>Rhabditida</taxon>
        <taxon>Rhabditina</taxon>
        <taxon>Rhabditomorpha</taxon>
        <taxon>Strongyloidea</taxon>
        <taxon>Strongylidae</taxon>
        <taxon>Strongylus</taxon>
    </lineage>
</organism>
<dbReference type="InterPro" id="IPR004934">
    <property type="entry name" value="TMOD"/>
</dbReference>
<reference evidence="5 6" key="1">
    <citation type="submission" date="2018-11" db="EMBL/GenBank/DDBJ databases">
        <authorList>
            <consortium name="Pathogen Informatics"/>
        </authorList>
    </citation>
    <scope>NUCLEOTIDE SEQUENCE [LARGE SCALE GENOMIC DNA]</scope>
</reference>
<evidence type="ECO:0000313" key="5">
    <source>
        <dbReference type="EMBL" id="VDM82487.1"/>
    </source>
</evidence>
<feature type="compositionally biased region" description="Basic and acidic residues" evidence="4">
    <location>
        <begin position="221"/>
        <end position="238"/>
    </location>
</feature>
<dbReference type="PANTHER" id="PTHR10901">
    <property type="entry name" value="TROPOMODULIN"/>
    <property type="match status" value="1"/>
</dbReference>
<dbReference type="GO" id="GO:0051694">
    <property type="term" value="P:pointed-end actin filament capping"/>
    <property type="evidence" value="ECO:0007669"/>
    <property type="project" value="InterPro"/>
</dbReference>
<accession>A0A3P7K236</accession>
<dbReference type="GO" id="GO:0005523">
    <property type="term" value="F:tropomyosin binding"/>
    <property type="evidence" value="ECO:0007669"/>
    <property type="project" value="InterPro"/>
</dbReference>
<evidence type="ECO:0000256" key="4">
    <source>
        <dbReference type="SAM" id="MobiDB-lite"/>
    </source>
</evidence>
<dbReference type="GO" id="GO:0030239">
    <property type="term" value="P:myofibril assembly"/>
    <property type="evidence" value="ECO:0007669"/>
    <property type="project" value="TreeGrafter"/>
</dbReference>
<proteinExistence type="predicted"/>
<feature type="non-terminal residue" evidence="5">
    <location>
        <position position="347"/>
    </location>
</feature>
<evidence type="ECO:0000256" key="2">
    <source>
        <dbReference type="ARBA" id="ARBA00022490"/>
    </source>
</evidence>
<dbReference type="OrthoDB" id="2163268at2759"/>
<keyword evidence="3" id="KW-0206">Cytoskeleton</keyword>
<dbReference type="GO" id="GO:0005856">
    <property type="term" value="C:cytoskeleton"/>
    <property type="evidence" value="ECO:0007669"/>
    <property type="project" value="UniProtKB-SubCell"/>
</dbReference>
<dbReference type="InterPro" id="IPR032675">
    <property type="entry name" value="LRR_dom_sf"/>
</dbReference>
<comment type="subcellular location">
    <subcellularLocation>
        <location evidence="1">Cytoplasm</location>
        <location evidence="1">Cytoskeleton</location>
    </subcellularLocation>
</comment>
<evidence type="ECO:0000256" key="1">
    <source>
        <dbReference type="ARBA" id="ARBA00004245"/>
    </source>
</evidence>
<sequence>MNKALKKLNLETNYLSGDFFARLFKAALVNETLEEIKAGVSFATVAEKEIIDSIVANKGLTKVSITLRLPEGRHKVENATLRNGEYSKILVHILHNNTVIFASSVFNSERVLRREAALKAKREAEELAKNPVPHLPKEPKKEVKAKKPVVAAAKKEKEIPANDVKPVAPKPVTSPIKNNQAPIKPISSQITNPTIASAAKEKPKEEIANDKVPRKAIVPRKKVEEPKEPASPDRKLSDRVSMLARRLSDVDSSYTPVIRLGGEEKNPKKPAPVLGKKPGFLPDEEDLKAMQSAKKIPEKDIVPTPVTRLSGEEEVPKAPVSGKKPGFLPDEEDLKAMQAVQKIPEKE</sequence>
<dbReference type="SUPFAM" id="SSF52047">
    <property type="entry name" value="RNI-like"/>
    <property type="match status" value="1"/>
</dbReference>
<dbReference type="EMBL" id="UYYB01117910">
    <property type="protein sequence ID" value="VDM82487.1"/>
    <property type="molecule type" value="Genomic_DNA"/>
</dbReference>
<name>A0A3P7K236_STRVU</name>
<feature type="compositionally biased region" description="Polar residues" evidence="4">
    <location>
        <begin position="175"/>
        <end position="195"/>
    </location>
</feature>
<gene>
    <name evidence="5" type="ORF">SVUK_LOCUS17485</name>
</gene>
<dbReference type="Proteomes" id="UP000270094">
    <property type="component" value="Unassembled WGS sequence"/>
</dbReference>
<dbReference type="GO" id="GO:0030016">
    <property type="term" value="C:myofibril"/>
    <property type="evidence" value="ECO:0007669"/>
    <property type="project" value="TreeGrafter"/>
</dbReference>
<protein>
    <submittedName>
        <fullName evidence="5">Uncharacterized protein</fullName>
    </submittedName>
</protein>
<evidence type="ECO:0000256" key="3">
    <source>
        <dbReference type="ARBA" id="ARBA00023212"/>
    </source>
</evidence>
<dbReference type="PANTHER" id="PTHR10901:SF16">
    <property type="entry name" value="TROPOMODULIN"/>
    <property type="match status" value="1"/>
</dbReference>
<feature type="region of interest" description="Disordered" evidence="4">
    <location>
        <begin position="164"/>
        <end position="239"/>
    </location>
</feature>
<keyword evidence="6" id="KW-1185">Reference proteome</keyword>
<dbReference type="GO" id="GO:0007015">
    <property type="term" value="P:actin filament organization"/>
    <property type="evidence" value="ECO:0007669"/>
    <property type="project" value="TreeGrafter"/>
</dbReference>